<dbReference type="InterPro" id="IPR036069">
    <property type="entry name" value="DUF34/NIF3_sf"/>
</dbReference>
<name>A0A562JHZ1_9FIRM</name>
<dbReference type="EMBL" id="VLKH01000002">
    <property type="protein sequence ID" value="TWH82455.1"/>
    <property type="molecule type" value="Genomic_DNA"/>
</dbReference>
<evidence type="ECO:0000313" key="5">
    <source>
        <dbReference type="EMBL" id="TWH82455.1"/>
    </source>
</evidence>
<evidence type="ECO:0000256" key="4">
    <source>
        <dbReference type="PIRSR" id="PIRSR602678-1"/>
    </source>
</evidence>
<dbReference type="Proteomes" id="UP000315343">
    <property type="component" value="Unassembled WGS sequence"/>
</dbReference>
<dbReference type="Gene3D" id="3.40.1390.30">
    <property type="entry name" value="NIF3 (NGG1p interacting factor 3)-like"/>
    <property type="match status" value="2"/>
</dbReference>
<feature type="binding site" evidence="4">
    <location>
        <position position="219"/>
    </location>
    <ligand>
        <name>a divalent metal cation</name>
        <dbReference type="ChEBI" id="CHEBI:60240"/>
        <label>1</label>
    </ligand>
</feature>
<protein>
    <recommendedName>
        <fullName evidence="2">GTP cyclohydrolase 1 type 2 homolog</fullName>
    </recommendedName>
</protein>
<reference evidence="5 6" key="1">
    <citation type="submission" date="2019-07" db="EMBL/GenBank/DDBJ databases">
        <title>Genomic Encyclopedia of Type Strains, Phase I: the one thousand microbial genomes (KMG-I) project.</title>
        <authorList>
            <person name="Kyrpides N."/>
        </authorList>
    </citation>
    <scope>NUCLEOTIDE SEQUENCE [LARGE SCALE GENOMIC DNA]</scope>
    <source>
        <strain evidence="5 6">DSM 13558</strain>
    </source>
</reference>
<gene>
    <name evidence="5" type="ORF">LY60_00755</name>
</gene>
<organism evidence="5 6">
    <name type="scientific">Sedimentibacter saalensis</name>
    <dbReference type="NCBI Taxonomy" id="130788"/>
    <lineage>
        <taxon>Bacteria</taxon>
        <taxon>Bacillati</taxon>
        <taxon>Bacillota</taxon>
        <taxon>Tissierellia</taxon>
        <taxon>Sedimentibacter</taxon>
    </lineage>
</organism>
<accession>A0A562JHZ1</accession>
<dbReference type="InterPro" id="IPR002678">
    <property type="entry name" value="DUF34/NIF3"/>
</dbReference>
<comment type="similarity">
    <text evidence="1">Belongs to the GTP cyclohydrolase I type 2/NIF3 family.</text>
</comment>
<comment type="caution">
    <text evidence="5">The sequence shown here is derived from an EMBL/GenBank/DDBJ whole genome shotgun (WGS) entry which is preliminary data.</text>
</comment>
<evidence type="ECO:0000256" key="1">
    <source>
        <dbReference type="ARBA" id="ARBA00006964"/>
    </source>
</evidence>
<keyword evidence="6" id="KW-1185">Reference proteome</keyword>
<dbReference type="SUPFAM" id="SSF102705">
    <property type="entry name" value="NIF3 (NGG1p interacting factor 3)-like"/>
    <property type="match status" value="1"/>
</dbReference>
<evidence type="ECO:0000256" key="3">
    <source>
        <dbReference type="ARBA" id="ARBA00022723"/>
    </source>
</evidence>
<dbReference type="GO" id="GO:0005737">
    <property type="term" value="C:cytoplasm"/>
    <property type="evidence" value="ECO:0007669"/>
    <property type="project" value="TreeGrafter"/>
</dbReference>
<proteinExistence type="inferred from homology"/>
<evidence type="ECO:0000256" key="2">
    <source>
        <dbReference type="ARBA" id="ARBA00022112"/>
    </source>
</evidence>
<dbReference type="Pfam" id="PF01784">
    <property type="entry name" value="DUF34_NIF3"/>
    <property type="match status" value="1"/>
</dbReference>
<feature type="binding site" evidence="4">
    <location>
        <position position="95"/>
    </location>
    <ligand>
        <name>a divalent metal cation</name>
        <dbReference type="ChEBI" id="CHEBI:60240"/>
        <label>1</label>
    </ligand>
</feature>
<sequence>MLEDSLKLKKQEDWDNSGLQIGNMDCNIKTVMLTLDLDLNAVKYAKDKNVDLILAHHPFLFDSIKSIDLNSYDGKIIKLLIQNNINVYSMHTSLDMADMGVTRALADILNINNCSVLHEINEDGSGYGGVGDIEETGILEFTKKVKQSLNCSMIKLYTPDKHLKVSTAAFCGGSGSDFIPDAAKKGAHVYITGDIKYHQAQTALKNNLCIIDAGHYNTEFPVMELIKAKIEKHSDLNVIIYETNTVEEIII</sequence>
<keyword evidence="3 4" id="KW-0479">Metal-binding</keyword>
<feature type="binding site" evidence="4">
    <location>
        <position position="56"/>
    </location>
    <ligand>
        <name>a divalent metal cation</name>
        <dbReference type="ChEBI" id="CHEBI:60240"/>
        <label>1</label>
    </ligand>
</feature>
<dbReference type="PANTHER" id="PTHR13799:SF14">
    <property type="entry name" value="GTP CYCLOHYDROLASE 1 TYPE 2 HOMOLOG"/>
    <property type="match status" value="1"/>
</dbReference>
<dbReference type="FunFam" id="3.40.1390.30:FF:000001">
    <property type="entry name" value="GTP cyclohydrolase 1 type 2"/>
    <property type="match status" value="1"/>
</dbReference>
<dbReference type="PANTHER" id="PTHR13799">
    <property type="entry name" value="NGG1 INTERACTING FACTOR 3"/>
    <property type="match status" value="1"/>
</dbReference>
<feature type="binding site" evidence="4">
    <location>
        <position position="57"/>
    </location>
    <ligand>
        <name>a divalent metal cation</name>
        <dbReference type="ChEBI" id="CHEBI:60240"/>
        <label>1</label>
    </ligand>
</feature>
<feature type="binding site" evidence="4">
    <location>
        <position position="215"/>
    </location>
    <ligand>
        <name>a divalent metal cation</name>
        <dbReference type="ChEBI" id="CHEBI:60240"/>
        <label>2</label>
    </ligand>
</feature>
<dbReference type="AlphaFoldDB" id="A0A562JHZ1"/>
<dbReference type="NCBIfam" id="TIGR00486">
    <property type="entry name" value="YbgI_SA1388"/>
    <property type="match status" value="1"/>
</dbReference>
<evidence type="ECO:0000313" key="6">
    <source>
        <dbReference type="Proteomes" id="UP000315343"/>
    </source>
</evidence>
<dbReference type="GO" id="GO:0046872">
    <property type="term" value="F:metal ion binding"/>
    <property type="evidence" value="ECO:0007669"/>
    <property type="project" value="UniProtKB-KW"/>
</dbReference>